<dbReference type="HOGENOM" id="CLU_2334715_0_0_1"/>
<accession>U9UGD9</accession>
<dbReference type="AlphaFoldDB" id="U9UGD9"/>
<name>U9UGD9_RHIID</name>
<evidence type="ECO:0000313" key="1">
    <source>
        <dbReference type="EMBL" id="ESA14671.1"/>
    </source>
</evidence>
<gene>
    <name evidence="1" type="ORF">GLOINDRAFT_24700</name>
</gene>
<dbReference type="VEuPathDB" id="FungiDB:RhiirFUN_021361"/>
<reference evidence="1" key="1">
    <citation type="submission" date="2013-07" db="EMBL/GenBank/DDBJ databases">
        <title>The genome of an arbuscular mycorrhizal fungus provides insights into the evolution of the oldest plant symbiosis.</title>
        <authorList>
            <consortium name="DOE Joint Genome Institute"/>
            <person name="Tisserant E."/>
            <person name="Malbreil M."/>
            <person name="Kuo A."/>
            <person name="Kohler A."/>
            <person name="Symeonidi A."/>
            <person name="Balestrini R."/>
            <person name="Charron P."/>
            <person name="Duensing N."/>
            <person name="Frei-dit-Frey N."/>
            <person name="Gianinazzi-Pearson V."/>
            <person name="Gilbert B."/>
            <person name="Handa Y."/>
            <person name="Hijri M."/>
            <person name="Kaul R."/>
            <person name="Kawaguchi M."/>
            <person name="Krajinski F."/>
            <person name="Lammers P."/>
            <person name="Lapierre D."/>
            <person name="Masclaux F.G."/>
            <person name="Murat C."/>
            <person name="Morin E."/>
            <person name="Ndikumana S."/>
            <person name="Pagni M."/>
            <person name="Petitpierre D."/>
            <person name="Requena N."/>
            <person name="Rosikiewicz P."/>
            <person name="Riley R."/>
            <person name="Saito K."/>
            <person name="San Clemente H."/>
            <person name="Shapiro H."/>
            <person name="van Tuinen D."/>
            <person name="Becard G."/>
            <person name="Bonfante P."/>
            <person name="Paszkowski U."/>
            <person name="Shachar-Hill Y."/>
            <person name="Young J.P."/>
            <person name="Sanders I.R."/>
            <person name="Henrissat B."/>
            <person name="Rensing S.A."/>
            <person name="Grigoriev I.V."/>
            <person name="Corradi N."/>
            <person name="Roux C."/>
            <person name="Martin F."/>
        </authorList>
    </citation>
    <scope>NUCLEOTIDE SEQUENCE</scope>
    <source>
        <strain evidence="1">DAOM 197198</strain>
    </source>
</reference>
<organism evidence="1">
    <name type="scientific">Rhizophagus irregularis (strain DAOM 181602 / DAOM 197198 / MUCL 43194)</name>
    <name type="common">Arbuscular mycorrhizal fungus</name>
    <name type="synonym">Glomus intraradices</name>
    <dbReference type="NCBI Taxonomy" id="747089"/>
    <lineage>
        <taxon>Eukaryota</taxon>
        <taxon>Fungi</taxon>
        <taxon>Fungi incertae sedis</taxon>
        <taxon>Mucoromycota</taxon>
        <taxon>Glomeromycotina</taxon>
        <taxon>Glomeromycetes</taxon>
        <taxon>Glomerales</taxon>
        <taxon>Glomeraceae</taxon>
        <taxon>Rhizophagus</taxon>
    </lineage>
</organism>
<sequence length="98" mass="11700">MRILITWFFGYCDEFDVWEYGGSFSLLKHEFGGSLWDSGVDQVIGCVTYFLNFWIQISDARKSKIFLFFLSELGCGFWQSAWIFDVENVYFWKHNDFT</sequence>
<protein>
    <submittedName>
        <fullName evidence="1">Uncharacterized protein</fullName>
    </submittedName>
</protein>
<proteinExistence type="predicted"/>
<dbReference type="EMBL" id="KI282686">
    <property type="protein sequence ID" value="ESA14671.1"/>
    <property type="molecule type" value="Genomic_DNA"/>
</dbReference>